<evidence type="ECO:0000259" key="7">
    <source>
        <dbReference type="PROSITE" id="PS51900"/>
    </source>
</evidence>
<dbReference type="InterPro" id="IPR002104">
    <property type="entry name" value="Integrase_catalytic"/>
</dbReference>
<dbReference type="Pfam" id="PF02899">
    <property type="entry name" value="Phage_int_SAM_1"/>
    <property type="match status" value="1"/>
</dbReference>
<reference evidence="8 9" key="1">
    <citation type="journal article" date="2015" name="MBio">
        <title>Genome-Resolved Metagenomic Analysis Reveals Roles for Candidate Phyla and Other Microbial Community Members in Biogeochemical Transformations in Oil Reservoirs.</title>
        <authorList>
            <person name="Hu P."/>
            <person name="Tom L."/>
            <person name="Singh A."/>
            <person name="Thomas B.C."/>
            <person name="Baker B.J."/>
            <person name="Piceno Y.M."/>
            <person name="Andersen G.L."/>
            <person name="Banfield J.F."/>
        </authorList>
    </citation>
    <scope>NUCLEOTIDE SEQUENCE [LARGE SCALE GENOMIC DNA]</scope>
    <source>
        <strain evidence="8">46_16</strain>
    </source>
</reference>
<dbReference type="InterPro" id="IPR011010">
    <property type="entry name" value="DNA_brk_join_enz"/>
</dbReference>
<dbReference type="GO" id="GO:0006310">
    <property type="term" value="P:DNA recombination"/>
    <property type="evidence" value="ECO:0007669"/>
    <property type="project" value="UniProtKB-KW"/>
</dbReference>
<evidence type="ECO:0000313" key="9">
    <source>
        <dbReference type="Proteomes" id="UP000064249"/>
    </source>
</evidence>
<evidence type="ECO:0000256" key="5">
    <source>
        <dbReference type="PROSITE-ProRule" id="PRU01248"/>
    </source>
</evidence>
<feature type="domain" description="Core-binding (CB)" evidence="7">
    <location>
        <begin position="15"/>
        <end position="103"/>
    </location>
</feature>
<keyword evidence="2" id="KW-0229">DNA integration</keyword>
<organism evidence="8 9">
    <name type="scientific">Anaerolinea thermophila</name>
    <dbReference type="NCBI Taxonomy" id="167964"/>
    <lineage>
        <taxon>Bacteria</taxon>
        <taxon>Bacillati</taxon>
        <taxon>Chloroflexota</taxon>
        <taxon>Anaerolineae</taxon>
        <taxon>Anaerolineales</taxon>
        <taxon>Anaerolineaceae</taxon>
        <taxon>Anaerolinea</taxon>
    </lineage>
</organism>
<dbReference type="GO" id="GO:0015074">
    <property type="term" value="P:DNA integration"/>
    <property type="evidence" value="ECO:0007669"/>
    <property type="project" value="UniProtKB-KW"/>
</dbReference>
<feature type="domain" description="Tyr recombinase" evidence="6">
    <location>
        <begin position="124"/>
        <end position="305"/>
    </location>
</feature>
<dbReference type="Proteomes" id="UP000064249">
    <property type="component" value="Unassembled WGS sequence"/>
</dbReference>
<dbReference type="GO" id="GO:0003677">
    <property type="term" value="F:DNA binding"/>
    <property type="evidence" value="ECO:0007669"/>
    <property type="project" value="UniProtKB-UniRule"/>
</dbReference>
<protein>
    <submittedName>
        <fullName evidence="8">Uncharacterized protein</fullName>
    </submittedName>
</protein>
<dbReference type="Pfam" id="PF00589">
    <property type="entry name" value="Phage_integrase"/>
    <property type="match status" value="1"/>
</dbReference>
<dbReference type="PROSITE" id="PS51898">
    <property type="entry name" value="TYR_RECOMBINASE"/>
    <property type="match status" value="1"/>
</dbReference>
<proteinExistence type="inferred from homology"/>
<dbReference type="Gene3D" id="1.10.443.10">
    <property type="entry name" value="Intergrase catalytic core"/>
    <property type="match status" value="1"/>
</dbReference>
<evidence type="ECO:0000259" key="6">
    <source>
        <dbReference type="PROSITE" id="PS51898"/>
    </source>
</evidence>
<dbReference type="InterPro" id="IPR044068">
    <property type="entry name" value="CB"/>
</dbReference>
<dbReference type="AlphaFoldDB" id="A0A117LGU1"/>
<gene>
    <name evidence="8" type="ORF">XD73_0658</name>
</gene>
<accession>A0A117LGU1</accession>
<evidence type="ECO:0000256" key="2">
    <source>
        <dbReference type="ARBA" id="ARBA00022908"/>
    </source>
</evidence>
<dbReference type="CDD" id="cd00397">
    <property type="entry name" value="DNA_BRE_C"/>
    <property type="match status" value="1"/>
</dbReference>
<keyword evidence="4" id="KW-0233">DNA recombination</keyword>
<dbReference type="PANTHER" id="PTHR30349:SF41">
    <property type="entry name" value="INTEGRASE_RECOMBINASE PROTEIN MJ0367-RELATED"/>
    <property type="match status" value="1"/>
</dbReference>
<evidence type="ECO:0000256" key="1">
    <source>
        <dbReference type="ARBA" id="ARBA00008857"/>
    </source>
</evidence>
<evidence type="ECO:0000256" key="3">
    <source>
        <dbReference type="ARBA" id="ARBA00023125"/>
    </source>
</evidence>
<dbReference type="InterPro" id="IPR050090">
    <property type="entry name" value="Tyrosine_recombinase_XerCD"/>
</dbReference>
<comment type="similarity">
    <text evidence="1">Belongs to the 'phage' integrase family.</text>
</comment>
<dbReference type="InterPro" id="IPR010998">
    <property type="entry name" value="Integrase_recombinase_N"/>
</dbReference>
<dbReference type="PANTHER" id="PTHR30349">
    <property type="entry name" value="PHAGE INTEGRASE-RELATED"/>
    <property type="match status" value="1"/>
</dbReference>
<dbReference type="PROSITE" id="PS51900">
    <property type="entry name" value="CB"/>
    <property type="match status" value="1"/>
</dbReference>
<sequence length="305" mass="35628">MPLSEENMLHIDQNTSLYPAIQAWMIYLQDQNKSIYTVKAFEGDLRLLTEFLPANKSIGLVTTSDLQHFLSWIENGRGKNIPCSPKSLSRRITTIKSFFNWLFSNGRIPTDPAEKILQKSVISPLPEVLTDDEQILALAAAAEMLEQDKPDTRPYTLFKLLLETGIKKSECLNIKLQHIDESDPAHPFLFVRYPEAKDRNKERKIPISSAWLPYYKQYLEQYKPEDTVFPWSPRRLEYILEDISKAAKLEKHISFSMCRWTCALNDFRKNVDRDVIRQRLGISKIQWREIHMKLSQLEKEVTKII</sequence>
<evidence type="ECO:0000313" key="8">
    <source>
        <dbReference type="EMBL" id="KUK46463.1"/>
    </source>
</evidence>
<dbReference type="EMBL" id="LGFU01000026">
    <property type="protein sequence ID" value="KUK46463.1"/>
    <property type="molecule type" value="Genomic_DNA"/>
</dbReference>
<evidence type="ECO:0000256" key="4">
    <source>
        <dbReference type="ARBA" id="ARBA00023172"/>
    </source>
</evidence>
<keyword evidence="3 5" id="KW-0238">DNA-binding</keyword>
<dbReference type="InterPro" id="IPR004107">
    <property type="entry name" value="Integrase_SAM-like_N"/>
</dbReference>
<dbReference type="SUPFAM" id="SSF56349">
    <property type="entry name" value="DNA breaking-rejoining enzymes"/>
    <property type="match status" value="1"/>
</dbReference>
<dbReference type="InterPro" id="IPR013762">
    <property type="entry name" value="Integrase-like_cat_sf"/>
</dbReference>
<name>A0A117LGU1_9CHLR</name>
<dbReference type="Gene3D" id="1.10.150.130">
    <property type="match status" value="1"/>
</dbReference>
<comment type="caution">
    <text evidence="8">The sequence shown here is derived from an EMBL/GenBank/DDBJ whole genome shotgun (WGS) entry which is preliminary data.</text>
</comment>